<dbReference type="PANTHER" id="PTHR46052">
    <property type="entry name" value="PHOSDUCIN-LIKE PROTEIN"/>
    <property type="match status" value="1"/>
</dbReference>
<dbReference type="AlphaFoldDB" id="A0A3M7MA37"/>
<dbReference type="Proteomes" id="UP000265663">
    <property type="component" value="Unassembled WGS sequence"/>
</dbReference>
<dbReference type="InterPro" id="IPR036249">
    <property type="entry name" value="Thioredoxin-like_sf"/>
</dbReference>
<evidence type="ECO:0000256" key="2">
    <source>
        <dbReference type="SAM" id="MobiDB-lite"/>
    </source>
</evidence>
<dbReference type="GO" id="GO:0008277">
    <property type="term" value="P:regulation of G protein-coupled receptor signaling pathway"/>
    <property type="evidence" value="ECO:0007669"/>
    <property type="project" value="InterPro"/>
</dbReference>
<feature type="compositionally biased region" description="Basic and acidic residues" evidence="2">
    <location>
        <begin position="123"/>
        <end position="154"/>
    </location>
</feature>
<feature type="region of interest" description="Disordered" evidence="2">
    <location>
        <begin position="123"/>
        <end position="159"/>
    </location>
</feature>
<evidence type="ECO:0000259" key="3">
    <source>
        <dbReference type="Pfam" id="PF02114"/>
    </source>
</evidence>
<dbReference type="EMBL" id="KE747826">
    <property type="protein sequence ID" value="RMZ71385.1"/>
    <property type="molecule type" value="Genomic_DNA"/>
</dbReference>
<dbReference type="OrthoDB" id="70588at2759"/>
<evidence type="ECO:0000256" key="1">
    <source>
        <dbReference type="ARBA" id="ARBA00009686"/>
    </source>
</evidence>
<dbReference type="PANTHER" id="PTHR46052:SF1">
    <property type="entry name" value="PHOSDUCIN-LIKE PROTEIN"/>
    <property type="match status" value="1"/>
</dbReference>
<dbReference type="CDD" id="cd02987">
    <property type="entry name" value="Phd_like_Phd"/>
    <property type="match status" value="1"/>
</dbReference>
<gene>
    <name evidence="4" type="ORF">GMOD_00005937</name>
</gene>
<accession>A0A3M7MA37</accession>
<reference evidence="4 5" key="1">
    <citation type="journal article" date="2014" name="PLoS ONE">
        <title>De novo Genome Assembly of the Fungal Plant Pathogen Pyrenophora semeniperda.</title>
        <authorList>
            <person name="Soliai M.M."/>
            <person name="Meyer S.E."/>
            <person name="Udall J.A."/>
            <person name="Elzinga D.E."/>
            <person name="Hermansen R.A."/>
            <person name="Bodily P.M."/>
            <person name="Hart A.A."/>
            <person name="Coleman C.E."/>
        </authorList>
    </citation>
    <scope>NUCLEOTIDE SEQUENCE [LARGE SCALE GENOMIC DNA]</scope>
    <source>
        <strain evidence="4 5">CCB06</strain>
        <tissue evidence="4">Mycelium</tissue>
    </source>
</reference>
<feature type="domain" description="Phosducin" evidence="3">
    <location>
        <begin position="227"/>
        <end position="355"/>
    </location>
</feature>
<evidence type="ECO:0000313" key="5">
    <source>
        <dbReference type="Proteomes" id="UP000265663"/>
    </source>
</evidence>
<sequence>MVPPTPRTAETTVSTRSRAKDVEALRLCGSATRGFCQGCQMAELHARRQTIPDVPERSSHTNLVTCLTSSFLLPQPRHLPGDDNPISATHPRDEAFSPLLFFPAMNTTSAAQDEFNELIRDKDKEDRHPEDRHHDSDLSEPESPGHDDDYREKIDTDDELDIPADMRANYYMPAMRSEANTGPKGVIADAQAFEQAKKQARRFTWKKNGGGAPAQYNVSAYHDDKALSDDEADEGFMRQWREARLKELQNVGERIRSRTNSPSRRIYGNMPLVDGEGYLDAVDKTASGTTVVVFIYDSQLDVDDHVVQCMRDVARRNDTVRFVKMHGEVAELDAACLPAVLAYKGGDKFASLLPLLGELPADSEVSSVSLETALRK</sequence>
<comment type="similarity">
    <text evidence="1">Belongs to the phosducin family.</text>
</comment>
<organism evidence="4 5">
    <name type="scientific">Pyrenophora seminiperda CCB06</name>
    <dbReference type="NCBI Taxonomy" id="1302712"/>
    <lineage>
        <taxon>Eukaryota</taxon>
        <taxon>Fungi</taxon>
        <taxon>Dikarya</taxon>
        <taxon>Ascomycota</taxon>
        <taxon>Pezizomycotina</taxon>
        <taxon>Dothideomycetes</taxon>
        <taxon>Pleosporomycetidae</taxon>
        <taxon>Pleosporales</taxon>
        <taxon>Pleosporineae</taxon>
        <taxon>Pleosporaceae</taxon>
        <taxon>Pyrenophora</taxon>
    </lineage>
</organism>
<dbReference type="InterPro" id="IPR024253">
    <property type="entry name" value="Phosducin_thioredoxin-like_dom"/>
</dbReference>
<name>A0A3M7MA37_9PLEO</name>
<proteinExistence type="inferred from homology"/>
<dbReference type="Pfam" id="PF02114">
    <property type="entry name" value="Phosducin"/>
    <property type="match status" value="1"/>
</dbReference>
<protein>
    <submittedName>
        <fullName evidence="4">Phosducin</fullName>
    </submittedName>
</protein>
<dbReference type="SUPFAM" id="SSF52833">
    <property type="entry name" value="Thioredoxin-like"/>
    <property type="match status" value="1"/>
</dbReference>
<dbReference type="InterPro" id="IPR001200">
    <property type="entry name" value="Phosducin"/>
</dbReference>
<keyword evidence="5" id="KW-1185">Reference proteome</keyword>
<evidence type="ECO:0000313" key="4">
    <source>
        <dbReference type="EMBL" id="RMZ71385.1"/>
    </source>
</evidence>
<dbReference type="Gene3D" id="3.40.30.10">
    <property type="entry name" value="Glutaredoxin"/>
    <property type="match status" value="1"/>
</dbReference>
<dbReference type="InterPro" id="IPR051499">
    <property type="entry name" value="Phosducin-like_reg"/>
</dbReference>